<keyword evidence="4 6" id="KW-0472">Membrane</keyword>
<evidence type="ECO:0000256" key="4">
    <source>
        <dbReference type="ARBA" id="ARBA00023136"/>
    </source>
</evidence>
<feature type="transmembrane region" description="Helical" evidence="6">
    <location>
        <begin position="21"/>
        <end position="40"/>
    </location>
</feature>
<keyword evidence="3 6" id="KW-1133">Transmembrane helix</keyword>
<dbReference type="PRINTS" id="PR01081">
    <property type="entry name" value="KCLTRNSPORT"/>
</dbReference>
<dbReference type="Proteomes" id="UP001476798">
    <property type="component" value="Unassembled WGS sequence"/>
</dbReference>
<feature type="transmembrane region" description="Helical" evidence="6">
    <location>
        <begin position="46"/>
        <end position="70"/>
    </location>
</feature>
<evidence type="ECO:0000313" key="8">
    <source>
        <dbReference type="Proteomes" id="UP001476798"/>
    </source>
</evidence>
<keyword evidence="2 6" id="KW-0812">Transmembrane</keyword>
<feature type="transmembrane region" description="Helical" evidence="6">
    <location>
        <begin position="199"/>
        <end position="219"/>
    </location>
</feature>
<evidence type="ECO:0000256" key="5">
    <source>
        <dbReference type="SAM" id="MobiDB-lite"/>
    </source>
</evidence>
<dbReference type="PANTHER" id="PTHR11827:SF66">
    <property type="entry name" value="SOLUTE CARRIER FAMILY 12 MEMBER 6"/>
    <property type="match status" value="1"/>
</dbReference>
<evidence type="ECO:0000256" key="6">
    <source>
        <dbReference type="SAM" id="Phobius"/>
    </source>
</evidence>
<feature type="region of interest" description="Disordered" evidence="5">
    <location>
        <begin position="452"/>
        <end position="518"/>
    </location>
</feature>
<name>A0ABV0NT33_9TELE</name>
<evidence type="ECO:0000256" key="2">
    <source>
        <dbReference type="ARBA" id="ARBA00022692"/>
    </source>
</evidence>
<proteinExistence type="predicted"/>
<accession>A0ABV0NT33</accession>
<dbReference type="EMBL" id="JAHRIO010050393">
    <property type="protein sequence ID" value="MEQ2174435.1"/>
    <property type="molecule type" value="Genomic_DNA"/>
</dbReference>
<feature type="transmembrane region" description="Helical" evidence="6">
    <location>
        <begin position="231"/>
        <end position="254"/>
    </location>
</feature>
<evidence type="ECO:0000256" key="3">
    <source>
        <dbReference type="ARBA" id="ARBA00022989"/>
    </source>
</evidence>
<gene>
    <name evidence="7" type="ORF">GOODEAATRI_008001</name>
</gene>
<keyword evidence="8" id="KW-1185">Reference proteome</keyword>
<protein>
    <submittedName>
        <fullName evidence="7">Uncharacterized protein</fullName>
    </submittedName>
</protein>
<comment type="caution">
    <text evidence="7">The sequence shown here is derived from an EMBL/GenBank/DDBJ whole genome shotgun (WGS) entry which is preliminary data.</text>
</comment>
<dbReference type="PANTHER" id="PTHR11827">
    <property type="entry name" value="SOLUTE CARRIER FAMILY 12, CATION COTRANSPORTERS"/>
    <property type="match status" value="1"/>
</dbReference>
<comment type="subcellular location">
    <subcellularLocation>
        <location evidence="1">Membrane</location>
        <topology evidence="1">Multi-pass membrane protein</topology>
    </subcellularLocation>
</comment>
<dbReference type="InterPro" id="IPR004842">
    <property type="entry name" value="SLC12A_fam"/>
</dbReference>
<dbReference type="InterPro" id="IPR000076">
    <property type="entry name" value="KCL_cotranspt"/>
</dbReference>
<reference evidence="7 8" key="1">
    <citation type="submission" date="2021-06" db="EMBL/GenBank/DDBJ databases">
        <authorList>
            <person name="Palmer J.M."/>
        </authorList>
    </citation>
    <scope>NUCLEOTIDE SEQUENCE [LARGE SCALE GENOMIC DNA]</scope>
    <source>
        <strain evidence="7 8">GA_2019</strain>
        <tissue evidence="7">Muscle</tissue>
    </source>
</reference>
<organism evidence="7 8">
    <name type="scientific">Goodea atripinnis</name>
    <dbReference type="NCBI Taxonomy" id="208336"/>
    <lineage>
        <taxon>Eukaryota</taxon>
        <taxon>Metazoa</taxon>
        <taxon>Chordata</taxon>
        <taxon>Craniata</taxon>
        <taxon>Vertebrata</taxon>
        <taxon>Euteleostomi</taxon>
        <taxon>Actinopterygii</taxon>
        <taxon>Neopterygii</taxon>
        <taxon>Teleostei</taxon>
        <taxon>Neoteleostei</taxon>
        <taxon>Acanthomorphata</taxon>
        <taxon>Ovalentaria</taxon>
        <taxon>Atherinomorphae</taxon>
        <taxon>Cyprinodontiformes</taxon>
        <taxon>Goodeidae</taxon>
        <taxon>Goodea</taxon>
    </lineage>
</organism>
<evidence type="ECO:0000313" key="7">
    <source>
        <dbReference type="EMBL" id="MEQ2174435.1"/>
    </source>
</evidence>
<evidence type="ECO:0000256" key="1">
    <source>
        <dbReference type="ARBA" id="ARBA00004141"/>
    </source>
</evidence>
<sequence length="518" mass="58420">MYIVSQAEIFKGEGAAMLNNMRVYGSICLLLMSLLVFVGVKYVNKLASIFLACVIVSIVSIYVGALVSAFQEPRFPVCMLGNRTISSHFIIDNQCRKTVPVETKATTESFDSNFTVSYENLWSSYLSKGEVLEKGSLSSSHVAHPASATHPYVFADITTSFTLLVGIFFPSVTGTDACSRSPVRPDCCRPSLRTTSSHSYGFFLMCYLFVNLACALQTLLRTPNWRPRFSYYHWTLSFLGMTICLALMFISSAASEFYFPFLSRPQLLVLLKLDEDAHVKSPRLLTFASQLKAGKGLTIVGTVVPGHFLQTYGEALAAEQVHLYNERMSERPYTVRVTTAAHLALLVPKNISLFPSNSEPSTDGYIDVWWIHNSDISAYTYERTLMMEQRSQMLRQMRLSKSDREKEVSAGRGAVRFLWFYTFILFRSAEVHTSNPVKEDRDRQLVKDRNSMLRLTSIGSDDDDDTDGGERDRPVSSSSEHHRRVQMTWTKEKTAQYRATHSGCSTPEGFRDMLSLRP</sequence>